<keyword evidence="2 6" id="KW-0963">Cytoplasm</keyword>
<dbReference type="EMBL" id="QRDW01000002">
    <property type="protein sequence ID" value="RED52502.1"/>
    <property type="molecule type" value="Genomic_DNA"/>
</dbReference>
<dbReference type="PANTHER" id="PTHR34137">
    <property type="entry name" value="EXODEOXYRIBONUCLEASE 7 SMALL SUBUNIT"/>
    <property type="match status" value="1"/>
</dbReference>
<dbReference type="HAMAP" id="MF_00337">
    <property type="entry name" value="Exonuc_7_S"/>
    <property type="match status" value="1"/>
</dbReference>
<dbReference type="InterPro" id="IPR037004">
    <property type="entry name" value="Exonuc_VII_ssu_sf"/>
</dbReference>
<dbReference type="Gene3D" id="1.10.287.1040">
    <property type="entry name" value="Exonuclease VII, small subunit"/>
    <property type="match status" value="1"/>
</dbReference>
<dbReference type="NCBIfam" id="TIGR01280">
    <property type="entry name" value="xseB"/>
    <property type="match status" value="1"/>
</dbReference>
<evidence type="ECO:0000256" key="3">
    <source>
        <dbReference type="ARBA" id="ARBA00022722"/>
    </source>
</evidence>
<dbReference type="Pfam" id="PF02609">
    <property type="entry name" value="Exonuc_VII_S"/>
    <property type="match status" value="1"/>
</dbReference>
<dbReference type="AlphaFoldDB" id="A0A3D9HSM3"/>
<reference evidence="7 8" key="1">
    <citation type="submission" date="2018-07" db="EMBL/GenBank/DDBJ databases">
        <title>Genomic Encyclopedia of Type Strains, Phase III (KMG-III): the genomes of soil and plant-associated and newly described type strains.</title>
        <authorList>
            <person name="Whitman W."/>
        </authorList>
    </citation>
    <scope>NUCLEOTIDE SEQUENCE [LARGE SCALE GENOMIC DNA]</scope>
    <source>
        <strain evidence="7 8">CECT 8488</strain>
    </source>
</reference>
<protein>
    <recommendedName>
        <fullName evidence="6">Exodeoxyribonuclease 7 small subunit</fullName>
        <ecNumber evidence="6">3.1.11.6</ecNumber>
    </recommendedName>
    <alternativeName>
        <fullName evidence="6">Exodeoxyribonuclease VII small subunit</fullName>
        <shortName evidence="6">Exonuclease VII small subunit</shortName>
    </alternativeName>
</protein>
<keyword evidence="8" id="KW-1185">Reference proteome</keyword>
<comment type="catalytic activity">
    <reaction evidence="6">
        <text>Exonucleolytic cleavage in either 5'- to 3'- or 3'- to 5'-direction to yield nucleoside 5'-phosphates.</text>
        <dbReference type="EC" id="3.1.11.6"/>
    </reaction>
</comment>
<comment type="subcellular location">
    <subcellularLocation>
        <location evidence="6">Cytoplasm</location>
    </subcellularLocation>
</comment>
<dbReference type="GO" id="GO:0006308">
    <property type="term" value="P:DNA catabolic process"/>
    <property type="evidence" value="ECO:0007669"/>
    <property type="project" value="UniProtKB-UniRule"/>
</dbReference>
<dbReference type="Proteomes" id="UP000256845">
    <property type="component" value="Unassembled WGS sequence"/>
</dbReference>
<evidence type="ECO:0000256" key="2">
    <source>
        <dbReference type="ARBA" id="ARBA00022490"/>
    </source>
</evidence>
<keyword evidence="5 6" id="KW-0269">Exonuclease</keyword>
<gene>
    <name evidence="6" type="primary">xseB</name>
    <name evidence="7" type="ORF">DFP90_102523</name>
</gene>
<dbReference type="InterPro" id="IPR003761">
    <property type="entry name" value="Exonuc_VII_S"/>
</dbReference>
<dbReference type="PANTHER" id="PTHR34137:SF1">
    <property type="entry name" value="EXODEOXYRIBONUCLEASE 7 SMALL SUBUNIT"/>
    <property type="match status" value="1"/>
</dbReference>
<evidence type="ECO:0000313" key="8">
    <source>
        <dbReference type="Proteomes" id="UP000256845"/>
    </source>
</evidence>
<dbReference type="NCBIfam" id="NF002140">
    <property type="entry name" value="PRK00977.1-4"/>
    <property type="match status" value="1"/>
</dbReference>
<evidence type="ECO:0000256" key="1">
    <source>
        <dbReference type="ARBA" id="ARBA00009998"/>
    </source>
</evidence>
<dbReference type="GO" id="GO:0009318">
    <property type="term" value="C:exodeoxyribonuclease VII complex"/>
    <property type="evidence" value="ECO:0007669"/>
    <property type="project" value="UniProtKB-UniRule"/>
</dbReference>
<evidence type="ECO:0000256" key="6">
    <source>
        <dbReference type="HAMAP-Rule" id="MF_00337"/>
    </source>
</evidence>
<organism evidence="7 8">
    <name type="scientific">Aestuariispira insulae</name>
    <dbReference type="NCBI Taxonomy" id="1461337"/>
    <lineage>
        <taxon>Bacteria</taxon>
        <taxon>Pseudomonadati</taxon>
        <taxon>Pseudomonadota</taxon>
        <taxon>Alphaproteobacteria</taxon>
        <taxon>Rhodospirillales</taxon>
        <taxon>Kiloniellaceae</taxon>
        <taxon>Aestuariispira</taxon>
    </lineage>
</organism>
<name>A0A3D9HSM3_9PROT</name>
<dbReference type="OrthoDB" id="9808145at2"/>
<comment type="similarity">
    <text evidence="1 6">Belongs to the XseB family.</text>
</comment>
<keyword evidence="3 6" id="KW-0540">Nuclease</keyword>
<dbReference type="RefSeq" id="WP_115936031.1">
    <property type="nucleotide sequence ID" value="NZ_QRDW01000002.1"/>
</dbReference>
<comment type="subunit">
    <text evidence="6">Heterooligomer composed of large and small subunits.</text>
</comment>
<evidence type="ECO:0000256" key="4">
    <source>
        <dbReference type="ARBA" id="ARBA00022801"/>
    </source>
</evidence>
<comment type="caution">
    <text evidence="7">The sequence shown here is derived from an EMBL/GenBank/DDBJ whole genome shotgun (WGS) entry which is preliminary data.</text>
</comment>
<evidence type="ECO:0000313" key="7">
    <source>
        <dbReference type="EMBL" id="RED52502.1"/>
    </source>
</evidence>
<comment type="function">
    <text evidence="6">Bidirectionally degrades single-stranded DNA into large acid-insoluble oligonucleotides, which are then degraded further into small acid-soluble oligonucleotides.</text>
</comment>
<keyword evidence="4 6" id="KW-0378">Hydrolase</keyword>
<sequence>MADAIPQEISALSFEDALKQLEMIVKDLEGGNVSLDESINAYERGAQLKRHCETKLAEARMRVEKISLDSNGKAQAVSAEIE</sequence>
<dbReference type="SUPFAM" id="SSF116842">
    <property type="entry name" value="XseB-like"/>
    <property type="match status" value="1"/>
</dbReference>
<dbReference type="GO" id="GO:0008855">
    <property type="term" value="F:exodeoxyribonuclease VII activity"/>
    <property type="evidence" value="ECO:0007669"/>
    <property type="project" value="UniProtKB-UniRule"/>
</dbReference>
<evidence type="ECO:0000256" key="5">
    <source>
        <dbReference type="ARBA" id="ARBA00022839"/>
    </source>
</evidence>
<proteinExistence type="inferred from homology"/>
<dbReference type="GO" id="GO:0005829">
    <property type="term" value="C:cytosol"/>
    <property type="evidence" value="ECO:0007669"/>
    <property type="project" value="TreeGrafter"/>
</dbReference>
<dbReference type="NCBIfam" id="NF002139">
    <property type="entry name" value="PRK00977.1-3"/>
    <property type="match status" value="1"/>
</dbReference>
<dbReference type="EC" id="3.1.11.6" evidence="6"/>
<accession>A0A3D9HSM3</accession>